<organism evidence="2 3">
    <name type="scientific">Thiosulfatimonas sediminis</name>
    <dbReference type="NCBI Taxonomy" id="2675054"/>
    <lineage>
        <taxon>Bacteria</taxon>
        <taxon>Pseudomonadati</taxon>
        <taxon>Pseudomonadota</taxon>
        <taxon>Gammaproteobacteria</taxon>
        <taxon>Thiotrichales</taxon>
        <taxon>Piscirickettsiaceae</taxon>
        <taxon>Thiosulfatimonas</taxon>
    </lineage>
</organism>
<feature type="signal peptide" evidence="1">
    <location>
        <begin position="1"/>
        <end position="25"/>
    </location>
</feature>
<evidence type="ECO:0008006" key="4">
    <source>
        <dbReference type="Google" id="ProtNLM"/>
    </source>
</evidence>
<name>A0A6F8PVM0_9GAMM</name>
<keyword evidence="3" id="KW-1185">Reference proteome</keyword>
<dbReference type="KEGG" id="tse:THMIRHAS_14600"/>
<evidence type="ECO:0000256" key="1">
    <source>
        <dbReference type="SAM" id="SignalP"/>
    </source>
</evidence>
<dbReference type="Proteomes" id="UP000501726">
    <property type="component" value="Chromosome"/>
</dbReference>
<proteinExistence type="predicted"/>
<reference evidence="3" key="1">
    <citation type="submission" date="2019-11" db="EMBL/GenBank/DDBJ databases">
        <title>Isolation and characterization of two novel species in the genus Thiomicrorhabdus.</title>
        <authorList>
            <person name="Mochizuki J."/>
            <person name="Kojima H."/>
            <person name="Fukui M."/>
        </authorList>
    </citation>
    <scope>NUCLEOTIDE SEQUENCE [LARGE SCALE GENOMIC DNA]</scope>
    <source>
        <strain evidence="3">aks77</strain>
    </source>
</reference>
<feature type="chain" id="PRO_5026210887" description="Lipoprotein" evidence="1">
    <location>
        <begin position="26"/>
        <end position="169"/>
    </location>
</feature>
<keyword evidence="1" id="KW-0732">Signal</keyword>
<evidence type="ECO:0000313" key="2">
    <source>
        <dbReference type="EMBL" id="BBP46087.1"/>
    </source>
</evidence>
<dbReference type="AlphaFoldDB" id="A0A6F8PVM0"/>
<dbReference type="EMBL" id="AP021889">
    <property type="protein sequence ID" value="BBP46087.1"/>
    <property type="molecule type" value="Genomic_DNA"/>
</dbReference>
<protein>
    <recommendedName>
        <fullName evidence="4">Lipoprotein</fullName>
    </recommendedName>
</protein>
<sequence length="169" mass="18997">MNLFRRAHWLIFLLSAGLLTLNACTNQETASPENTVTNYYSALQTLDMHSAYQRLSEHHRPADSVALGEQLQINDDIVRLELALSTVSILSVEQNGHQANVQIQLQRPQIQAFDLLVPEIKANLENGNYAAVEERMRTLIAQQLIALNTDSHSVQLSQQNGVWLINAIR</sequence>
<accession>A0A6F8PVM0</accession>
<evidence type="ECO:0000313" key="3">
    <source>
        <dbReference type="Proteomes" id="UP000501726"/>
    </source>
</evidence>
<gene>
    <name evidence="2" type="ORF">THMIRHAS_14600</name>
</gene>
<dbReference type="RefSeq" id="WP_173272389.1">
    <property type="nucleotide sequence ID" value="NZ_AP021889.1"/>
</dbReference>